<keyword evidence="5" id="KW-0963">Cytoplasm</keyword>
<accession>A0A8J6KED2</accession>
<dbReference type="PANTHER" id="PTHR22761">
    <property type="entry name" value="CHARGED MULTIVESICULAR BODY PROTEIN"/>
    <property type="match status" value="1"/>
</dbReference>
<dbReference type="GO" id="GO:0005771">
    <property type="term" value="C:multivesicular body"/>
    <property type="evidence" value="ECO:0007669"/>
    <property type="project" value="TreeGrafter"/>
</dbReference>
<evidence type="ECO:0000256" key="3">
    <source>
        <dbReference type="ARBA" id="ARBA00006190"/>
    </source>
</evidence>
<keyword evidence="7" id="KW-0175">Coiled coil</keyword>
<evidence type="ECO:0000256" key="10">
    <source>
        <dbReference type="ARBA" id="ARBA00041629"/>
    </source>
</evidence>
<evidence type="ECO:0000256" key="4">
    <source>
        <dbReference type="ARBA" id="ARBA00022448"/>
    </source>
</evidence>
<dbReference type="GO" id="GO:0005635">
    <property type="term" value="C:nuclear envelope"/>
    <property type="evidence" value="ECO:0007669"/>
    <property type="project" value="UniProtKB-SubCell"/>
</dbReference>
<evidence type="ECO:0000256" key="7">
    <source>
        <dbReference type="ARBA" id="ARBA00023054"/>
    </source>
</evidence>
<protein>
    <recommendedName>
        <fullName evidence="9">Charged multivesicular body protein 7</fullName>
    </recommendedName>
    <alternativeName>
        <fullName evidence="10">Chromatin-modifying protein 7</fullName>
    </alternativeName>
</protein>
<comment type="subcellular location">
    <subcellularLocation>
        <location evidence="2">Cytoplasm</location>
    </subcellularLocation>
    <subcellularLocation>
        <location evidence="1">Nucleus envelope</location>
    </subcellularLocation>
</comment>
<dbReference type="GO" id="GO:0000815">
    <property type="term" value="C:ESCRT III complex"/>
    <property type="evidence" value="ECO:0007669"/>
    <property type="project" value="TreeGrafter"/>
</dbReference>
<dbReference type="GO" id="GO:0032511">
    <property type="term" value="P:late endosome to vacuole transport via multivesicular body sorting pathway"/>
    <property type="evidence" value="ECO:0007669"/>
    <property type="project" value="TreeGrafter"/>
</dbReference>
<evidence type="ECO:0000259" key="12">
    <source>
        <dbReference type="Pfam" id="PF25239"/>
    </source>
</evidence>
<evidence type="ECO:0000256" key="11">
    <source>
        <dbReference type="SAM" id="MobiDB-lite"/>
    </source>
</evidence>
<evidence type="ECO:0000313" key="13">
    <source>
        <dbReference type="EMBL" id="KAG9488600.1"/>
    </source>
</evidence>
<evidence type="ECO:0000256" key="9">
    <source>
        <dbReference type="ARBA" id="ARBA00041077"/>
    </source>
</evidence>
<keyword evidence="14" id="KW-1185">Reference proteome</keyword>
<evidence type="ECO:0000256" key="8">
    <source>
        <dbReference type="ARBA" id="ARBA00023242"/>
    </source>
</evidence>
<keyword evidence="8" id="KW-0539">Nucleus</keyword>
<keyword evidence="4" id="KW-0813">Transport</keyword>
<dbReference type="InterPro" id="IPR005024">
    <property type="entry name" value="Snf7_fam"/>
</dbReference>
<dbReference type="InterPro" id="IPR057471">
    <property type="entry name" value="CHMP7_WHD"/>
</dbReference>
<feature type="domain" description="CHMP7 winged helix" evidence="12">
    <location>
        <begin position="139"/>
        <end position="206"/>
    </location>
</feature>
<keyword evidence="6" id="KW-0653">Protein transport</keyword>
<dbReference type="PANTHER" id="PTHR22761:SF21">
    <property type="entry name" value="CHARGED MULTIVESICULAR BODY PROTEIN 7"/>
    <property type="match status" value="1"/>
</dbReference>
<dbReference type="Gene3D" id="1.10.287.1060">
    <property type="entry name" value="ESAT-6-like"/>
    <property type="match status" value="1"/>
</dbReference>
<dbReference type="Pfam" id="PF03357">
    <property type="entry name" value="Snf7"/>
    <property type="match status" value="1"/>
</dbReference>
<gene>
    <name evidence="13" type="ORF">GDO78_004900</name>
</gene>
<dbReference type="AlphaFoldDB" id="A0A8J6KED2"/>
<dbReference type="Pfam" id="PF25880">
    <property type="entry name" value="WHD_CHMP7_1st"/>
    <property type="match status" value="1"/>
</dbReference>
<evidence type="ECO:0000256" key="1">
    <source>
        <dbReference type="ARBA" id="ARBA00004259"/>
    </source>
</evidence>
<dbReference type="OrthoDB" id="10250120at2759"/>
<dbReference type="GO" id="GO:0006900">
    <property type="term" value="P:vesicle budding from membrane"/>
    <property type="evidence" value="ECO:0007669"/>
    <property type="project" value="TreeGrafter"/>
</dbReference>
<evidence type="ECO:0000256" key="5">
    <source>
        <dbReference type="ARBA" id="ARBA00022490"/>
    </source>
</evidence>
<dbReference type="EMBL" id="WNTK01000002">
    <property type="protein sequence ID" value="KAG9488599.1"/>
    <property type="molecule type" value="Genomic_DNA"/>
</dbReference>
<feature type="region of interest" description="Disordered" evidence="11">
    <location>
        <begin position="378"/>
        <end position="442"/>
    </location>
</feature>
<comment type="caution">
    <text evidence="13">The sequence shown here is derived from an EMBL/GenBank/DDBJ whole genome shotgun (WGS) entry which is preliminary data.</text>
</comment>
<feature type="compositionally biased region" description="Low complexity" evidence="11">
    <location>
        <begin position="427"/>
        <end position="442"/>
    </location>
</feature>
<evidence type="ECO:0000256" key="2">
    <source>
        <dbReference type="ARBA" id="ARBA00004496"/>
    </source>
</evidence>
<evidence type="ECO:0000313" key="14">
    <source>
        <dbReference type="Proteomes" id="UP000770717"/>
    </source>
</evidence>
<sequence length="442" mass="49179">MAMTLPLEWDDDERMYFLFSAFKRSRDVDSADWDSKIAFWIPLIVKHAKAQGLLSITLRQVQAAFTRNGITPLGLETVVQEMLRRGSLQRESDFTTSITSGWVSWGLRQLVVKPLRWTLGSVLGGQLNLDEPFVVPEVIKEQADLVLQKYQSSPLSSVPLLCEEDVHGLCKDLIPSQSAFQLVLLQLLKDKKICLLQRDGEKLVKFVKEGNVTPIGDTDLGIYELQKSEKLLSERLESACDESTRLTEEAKSFNKAGNKRQALRCLRRRRLSEKRISALQSKLDTVQSILERISMAETDRKVVSAYQIGVSTLRSALKDVSLEKTESLVDQIQEFCDLQDDINQTISGVGTSDLDMDTDELERELNEILQTEEVDLPEVPTGPLITSPQRPPAGHQDNNTAMDMSGILSALPDVPSGPIPAPPAMGQSNQAAAPQAQRALPQ</sequence>
<dbReference type="GO" id="GO:0015031">
    <property type="term" value="P:protein transport"/>
    <property type="evidence" value="ECO:0007669"/>
    <property type="project" value="UniProtKB-KW"/>
</dbReference>
<comment type="similarity">
    <text evidence="3">Belongs to the SNF7 family.</text>
</comment>
<organism evidence="13 14">
    <name type="scientific">Eleutherodactylus coqui</name>
    <name type="common">Puerto Rican coqui</name>
    <dbReference type="NCBI Taxonomy" id="57060"/>
    <lineage>
        <taxon>Eukaryota</taxon>
        <taxon>Metazoa</taxon>
        <taxon>Chordata</taxon>
        <taxon>Craniata</taxon>
        <taxon>Vertebrata</taxon>
        <taxon>Euteleostomi</taxon>
        <taxon>Amphibia</taxon>
        <taxon>Batrachia</taxon>
        <taxon>Anura</taxon>
        <taxon>Neobatrachia</taxon>
        <taxon>Hyloidea</taxon>
        <taxon>Eleutherodactylidae</taxon>
        <taxon>Eleutherodactylinae</taxon>
        <taxon>Eleutherodactylus</taxon>
        <taxon>Eleutherodactylus</taxon>
    </lineage>
</organism>
<dbReference type="Proteomes" id="UP000770717">
    <property type="component" value="Unassembled WGS sequence"/>
</dbReference>
<dbReference type="Pfam" id="PF25239">
    <property type="entry name" value="WHD_CHMP7"/>
    <property type="match status" value="1"/>
</dbReference>
<name>A0A8J6KED2_ELECQ</name>
<dbReference type="GO" id="GO:0009898">
    <property type="term" value="C:cytoplasmic side of plasma membrane"/>
    <property type="evidence" value="ECO:0007669"/>
    <property type="project" value="TreeGrafter"/>
</dbReference>
<reference evidence="13" key="1">
    <citation type="thesis" date="2020" institute="ProQuest LLC" country="789 East Eisenhower Parkway, Ann Arbor, MI, USA">
        <title>Comparative Genomics and Chromosome Evolution.</title>
        <authorList>
            <person name="Mudd A.B."/>
        </authorList>
    </citation>
    <scope>NUCLEOTIDE SEQUENCE</scope>
    <source>
        <strain evidence="13">HN-11 Male</strain>
        <tissue evidence="13">Kidney and liver</tissue>
    </source>
</reference>
<evidence type="ECO:0000256" key="6">
    <source>
        <dbReference type="ARBA" id="ARBA00022927"/>
    </source>
</evidence>
<proteinExistence type="inferred from homology"/>
<dbReference type="EMBL" id="WNTK01000002">
    <property type="protein sequence ID" value="KAG9488600.1"/>
    <property type="molecule type" value="Genomic_DNA"/>
</dbReference>